<dbReference type="HOGENOM" id="CLU_018398_3_2_0"/>
<dbReference type="OrthoDB" id="9800643at2"/>
<dbReference type="RefSeq" id="WP_012003028.1">
    <property type="nucleotide sequence ID" value="NZ_BSDV01000001.1"/>
</dbReference>
<keyword evidence="2 8" id="KW-0489">Methyltransferase</keyword>
<organism evidence="8 9">
    <name type="scientific">Pseudothermotoga lettingae (strain ATCC BAA-301 / DSM 14385 / NBRC 107922 / TMO)</name>
    <name type="common">Thermotoga lettingae</name>
    <dbReference type="NCBI Taxonomy" id="416591"/>
    <lineage>
        <taxon>Bacteria</taxon>
        <taxon>Thermotogati</taxon>
        <taxon>Thermotogota</taxon>
        <taxon>Thermotogae</taxon>
        <taxon>Thermotogales</taxon>
        <taxon>Thermotogaceae</taxon>
        <taxon>Pseudothermotoga</taxon>
    </lineage>
</organism>
<evidence type="ECO:0000313" key="9">
    <source>
        <dbReference type="Proteomes" id="UP000002016"/>
    </source>
</evidence>
<accession>A8F5W3</accession>
<dbReference type="KEGG" id="tle:Tlet_0981"/>
<gene>
    <name evidence="8" type="ordered locus">Tlet_0981</name>
</gene>
<dbReference type="GO" id="GO:0032259">
    <property type="term" value="P:methylation"/>
    <property type="evidence" value="ECO:0007669"/>
    <property type="project" value="UniProtKB-KW"/>
</dbReference>
<dbReference type="Pfam" id="PF17827">
    <property type="entry name" value="PrmC_N"/>
    <property type="match status" value="1"/>
</dbReference>
<evidence type="ECO:0000256" key="2">
    <source>
        <dbReference type="ARBA" id="ARBA00022603"/>
    </source>
</evidence>
<dbReference type="InterPro" id="IPR019874">
    <property type="entry name" value="RF_methyltr_PrmC"/>
</dbReference>
<dbReference type="AlphaFoldDB" id="A8F5W3"/>
<dbReference type="EC" id="2.1.1.297" evidence="1"/>
<dbReference type="Proteomes" id="UP000002016">
    <property type="component" value="Chromosome"/>
</dbReference>
<feature type="domain" description="Release factor glutamine methyltransferase N-terminal" evidence="7">
    <location>
        <begin position="11"/>
        <end position="74"/>
    </location>
</feature>
<keyword evidence="3" id="KW-0808">Transferase</keyword>
<evidence type="ECO:0000256" key="5">
    <source>
        <dbReference type="ARBA" id="ARBA00048391"/>
    </source>
</evidence>
<evidence type="ECO:0000256" key="1">
    <source>
        <dbReference type="ARBA" id="ARBA00012771"/>
    </source>
</evidence>
<reference evidence="8 9" key="1">
    <citation type="submission" date="2007-08" db="EMBL/GenBank/DDBJ databases">
        <title>Complete sequence of Thermotoga lettingae TMO.</title>
        <authorList>
            <consortium name="US DOE Joint Genome Institute"/>
            <person name="Copeland A."/>
            <person name="Lucas S."/>
            <person name="Lapidus A."/>
            <person name="Barry K."/>
            <person name="Glavina del Rio T."/>
            <person name="Dalin E."/>
            <person name="Tice H."/>
            <person name="Pitluck S."/>
            <person name="Foster B."/>
            <person name="Bruce D."/>
            <person name="Schmutz J."/>
            <person name="Larimer F."/>
            <person name="Land M."/>
            <person name="Hauser L."/>
            <person name="Kyrpides N."/>
            <person name="Mikhailova N."/>
            <person name="Nelson K."/>
            <person name="Gogarten J.P."/>
            <person name="Noll K."/>
            <person name="Richardson P."/>
        </authorList>
    </citation>
    <scope>NUCLEOTIDE SEQUENCE [LARGE SCALE GENOMIC DNA]</scope>
    <source>
        <strain evidence="9">ATCC BAA-301 / DSM 14385 / NBRC 107922 / TMO</strain>
    </source>
</reference>
<evidence type="ECO:0000256" key="3">
    <source>
        <dbReference type="ARBA" id="ARBA00022679"/>
    </source>
</evidence>
<evidence type="ECO:0000259" key="7">
    <source>
        <dbReference type="Pfam" id="PF17827"/>
    </source>
</evidence>
<evidence type="ECO:0000259" key="6">
    <source>
        <dbReference type="Pfam" id="PF05175"/>
    </source>
</evidence>
<dbReference type="InterPro" id="IPR002052">
    <property type="entry name" value="DNA_methylase_N6_adenine_CS"/>
</dbReference>
<dbReference type="CDD" id="cd02440">
    <property type="entry name" value="AdoMet_MTases"/>
    <property type="match status" value="1"/>
</dbReference>
<dbReference type="InterPro" id="IPR050320">
    <property type="entry name" value="N5-glutamine_MTase"/>
</dbReference>
<dbReference type="STRING" id="416591.Tlet_0981"/>
<dbReference type="EMBL" id="CP000812">
    <property type="protein sequence ID" value="ABV33547.1"/>
    <property type="molecule type" value="Genomic_DNA"/>
</dbReference>
<dbReference type="eggNOG" id="COG2890">
    <property type="taxonomic scope" value="Bacteria"/>
</dbReference>
<keyword evidence="9" id="KW-1185">Reference proteome</keyword>
<dbReference type="InterPro" id="IPR040758">
    <property type="entry name" value="PrmC_N"/>
</dbReference>
<dbReference type="SUPFAM" id="SSF53335">
    <property type="entry name" value="S-adenosyl-L-methionine-dependent methyltransferases"/>
    <property type="match status" value="1"/>
</dbReference>
<dbReference type="GO" id="GO:0003676">
    <property type="term" value="F:nucleic acid binding"/>
    <property type="evidence" value="ECO:0007669"/>
    <property type="project" value="InterPro"/>
</dbReference>
<keyword evidence="4" id="KW-0949">S-adenosyl-L-methionine</keyword>
<comment type="catalytic activity">
    <reaction evidence="5">
        <text>L-glutaminyl-[peptide chain release factor] + S-adenosyl-L-methionine = N(5)-methyl-L-glutaminyl-[peptide chain release factor] + S-adenosyl-L-homocysteine + H(+)</text>
        <dbReference type="Rhea" id="RHEA:42896"/>
        <dbReference type="Rhea" id="RHEA-COMP:10271"/>
        <dbReference type="Rhea" id="RHEA-COMP:10272"/>
        <dbReference type="ChEBI" id="CHEBI:15378"/>
        <dbReference type="ChEBI" id="CHEBI:30011"/>
        <dbReference type="ChEBI" id="CHEBI:57856"/>
        <dbReference type="ChEBI" id="CHEBI:59789"/>
        <dbReference type="ChEBI" id="CHEBI:61891"/>
        <dbReference type="EC" id="2.1.1.297"/>
    </reaction>
</comment>
<feature type="domain" description="Methyltransferase small" evidence="6">
    <location>
        <begin position="106"/>
        <end position="188"/>
    </location>
</feature>
<dbReference type="Pfam" id="PF05175">
    <property type="entry name" value="MTS"/>
    <property type="match status" value="1"/>
</dbReference>
<protein>
    <recommendedName>
        <fullName evidence="1">peptide chain release factor N(5)-glutamine methyltransferase</fullName>
        <ecNumber evidence="1">2.1.1.297</ecNumber>
    </recommendedName>
</protein>
<dbReference type="NCBIfam" id="TIGR00536">
    <property type="entry name" value="hemK_fam"/>
    <property type="match status" value="1"/>
</dbReference>
<dbReference type="GO" id="GO:0102559">
    <property type="term" value="F:peptide chain release factor N(5)-glutamine methyltransferase activity"/>
    <property type="evidence" value="ECO:0007669"/>
    <property type="project" value="UniProtKB-EC"/>
</dbReference>
<dbReference type="NCBIfam" id="TIGR03534">
    <property type="entry name" value="RF_mod_PrmC"/>
    <property type="match status" value="1"/>
</dbReference>
<dbReference type="PANTHER" id="PTHR18895:SF74">
    <property type="entry name" value="MTRF1L RELEASE FACTOR GLUTAMINE METHYLTRANSFERASE"/>
    <property type="match status" value="1"/>
</dbReference>
<sequence length="272" mass="30428">MTFRQLYILMKNMLESASDSPATEALLLLSKVGNMTKEQILLLFEDEVPYSISEKAFKLAESRASGIPLQYITGKCYFYGLELSVEEGVFIPRVETEVLVDIALDIIGKNKLSTVLDIGTGSGAIALAIALNTNCKVYASDISKKALLTAMKNAADYAAKIEFFRGAFLTPVKHIINEIQLIVSNPPYIPVSSKLPKDVMHEPHEALFAGNDGLDFYRQIFSEPDLLKNKILIMEFSPDQKEEIQKICNYFGKISFFKDQFGKIRFFSLAVQ</sequence>
<evidence type="ECO:0000256" key="4">
    <source>
        <dbReference type="ARBA" id="ARBA00022691"/>
    </source>
</evidence>
<dbReference type="PANTHER" id="PTHR18895">
    <property type="entry name" value="HEMK METHYLTRANSFERASE"/>
    <property type="match status" value="1"/>
</dbReference>
<reference evidence="8 9" key="2">
    <citation type="journal article" date="2009" name="Proc. Natl. Acad. Sci. U.S.A.">
        <title>On the chimeric nature, thermophilic origin, and phylogenetic placement of the Thermotogales.</title>
        <authorList>
            <person name="Zhaxybayeva O."/>
            <person name="Swithers K.S."/>
            <person name="Lapierre P."/>
            <person name="Fournier G.P."/>
            <person name="Bickhart D.M."/>
            <person name="DeBoy R.T."/>
            <person name="Nelson K.E."/>
            <person name="Nesbo C.L."/>
            <person name="Doolittle W.F."/>
            <person name="Gogarten J.P."/>
            <person name="Noll K.M."/>
        </authorList>
    </citation>
    <scope>NUCLEOTIDE SEQUENCE [LARGE SCALE GENOMIC DNA]</scope>
    <source>
        <strain evidence="9">ATCC BAA-301 / DSM 14385 / NBRC 107922 / TMO</strain>
    </source>
</reference>
<dbReference type="PROSITE" id="PS00092">
    <property type="entry name" value="N6_MTASE"/>
    <property type="match status" value="1"/>
</dbReference>
<dbReference type="InterPro" id="IPR004556">
    <property type="entry name" value="HemK-like"/>
</dbReference>
<dbReference type="InterPro" id="IPR029063">
    <property type="entry name" value="SAM-dependent_MTases_sf"/>
</dbReference>
<proteinExistence type="predicted"/>
<name>A8F5W3_PSELT</name>
<dbReference type="Gene3D" id="1.10.8.10">
    <property type="entry name" value="DNA helicase RuvA subunit, C-terminal domain"/>
    <property type="match status" value="1"/>
</dbReference>
<dbReference type="InterPro" id="IPR007848">
    <property type="entry name" value="Small_mtfrase_dom"/>
</dbReference>
<evidence type="ECO:0000313" key="8">
    <source>
        <dbReference type="EMBL" id="ABV33547.1"/>
    </source>
</evidence>
<dbReference type="Gene3D" id="3.40.50.150">
    <property type="entry name" value="Vaccinia Virus protein VP39"/>
    <property type="match status" value="1"/>
</dbReference>